<dbReference type="SUPFAM" id="SSF55298">
    <property type="entry name" value="YjgF-like"/>
    <property type="match status" value="1"/>
</dbReference>
<dbReference type="CDD" id="cd00448">
    <property type="entry name" value="YjgF_YER057c_UK114_family"/>
    <property type="match status" value="1"/>
</dbReference>
<dbReference type="Gene3D" id="3.30.1330.40">
    <property type="entry name" value="RutC-like"/>
    <property type="match status" value="1"/>
</dbReference>
<dbReference type="OrthoDB" id="5817554at2"/>
<dbReference type="InterPro" id="IPR006175">
    <property type="entry name" value="YjgF/YER057c/UK114"/>
</dbReference>
<name>A0A2U8VZG1_9HYPH</name>
<dbReference type="PANTHER" id="PTHR11803">
    <property type="entry name" value="2-IMINOBUTANOATE/2-IMINOPROPANOATE DEAMINASE RIDA"/>
    <property type="match status" value="1"/>
</dbReference>
<dbReference type="KEGG" id="meti:DK427_23715"/>
<dbReference type="AlphaFoldDB" id="A0A2U8VZG1"/>
<dbReference type="PANTHER" id="PTHR11803:SF39">
    <property type="entry name" value="2-IMINOBUTANOATE_2-IMINOPROPANOATE DEAMINASE"/>
    <property type="match status" value="1"/>
</dbReference>
<evidence type="ECO:0000313" key="1">
    <source>
        <dbReference type="EMBL" id="AWN39199.1"/>
    </source>
</evidence>
<dbReference type="GO" id="GO:0019239">
    <property type="term" value="F:deaminase activity"/>
    <property type="evidence" value="ECO:0007669"/>
    <property type="project" value="TreeGrafter"/>
</dbReference>
<dbReference type="Pfam" id="PF01042">
    <property type="entry name" value="Ribonuc_L-PSP"/>
    <property type="match status" value="1"/>
</dbReference>
<dbReference type="EMBL" id="CP029551">
    <property type="protein sequence ID" value="AWN39199.1"/>
    <property type="molecule type" value="Genomic_DNA"/>
</dbReference>
<organism evidence="1 2">
    <name type="scientific">Methylobacterium radiodurans</name>
    <dbReference type="NCBI Taxonomy" id="2202828"/>
    <lineage>
        <taxon>Bacteria</taxon>
        <taxon>Pseudomonadati</taxon>
        <taxon>Pseudomonadota</taxon>
        <taxon>Alphaproteobacteria</taxon>
        <taxon>Hyphomicrobiales</taxon>
        <taxon>Methylobacteriaceae</taxon>
        <taxon>Methylobacterium</taxon>
    </lineage>
</organism>
<evidence type="ECO:0000313" key="2">
    <source>
        <dbReference type="Proteomes" id="UP000246058"/>
    </source>
</evidence>
<dbReference type="GO" id="GO:0005829">
    <property type="term" value="C:cytosol"/>
    <property type="evidence" value="ECO:0007669"/>
    <property type="project" value="TreeGrafter"/>
</dbReference>
<reference evidence="1 2" key="1">
    <citation type="submission" date="2018-05" db="EMBL/GenBank/DDBJ databases">
        <title>Complete Genome Sequence of Methylobacterium sp. 17Sr1-43.</title>
        <authorList>
            <person name="Srinivasan S."/>
        </authorList>
    </citation>
    <scope>NUCLEOTIDE SEQUENCE [LARGE SCALE GENOMIC DNA]</scope>
    <source>
        <strain evidence="1 2">17Sr1-43</strain>
    </source>
</reference>
<protein>
    <submittedName>
        <fullName evidence="1">Reactive intermediate/imine deaminase</fullName>
    </submittedName>
</protein>
<gene>
    <name evidence="1" type="ORF">DK427_23715</name>
</gene>
<sequence length="129" mass="13784">MTALSTPAAPTPLGHYRQGMRVAGLVYMSGQLPIVPGMQPDNQAASFEQQAELVLRNFLAVVAAAGACREDVVKVTAYVVGSMNWPTFNRVFAEAFGEHRPARSVVPVPELHHGYLIEIDGVALEPAAA</sequence>
<dbReference type="InterPro" id="IPR035959">
    <property type="entry name" value="RutC-like_sf"/>
</dbReference>
<proteinExistence type="predicted"/>
<keyword evidence="2" id="KW-1185">Reference proteome</keyword>
<accession>A0A2U8VZG1</accession>
<dbReference type="Proteomes" id="UP000246058">
    <property type="component" value="Chromosome"/>
</dbReference>